<accession>A0A7J6FD05</accession>
<name>A0A7J6FD05_CANSA</name>
<protein>
    <submittedName>
        <fullName evidence="4">Uncharacterized protein</fullName>
    </submittedName>
</protein>
<dbReference type="GO" id="GO:0016747">
    <property type="term" value="F:acyltransferase activity, transferring groups other than amino-acyl groups"/>
    <property type="evidence" value="ECO:0007669"/>
    <property type="project" value="TreeGrafter"/>
</dbReference>
<evidence type="ECO:0000313" key="4">
    <source>
        <dbReference type="EMBL" id="KAF4368582.1"/>
    </source>
</evidence>
<reference evidence="4 5" key="1">
    <citation type="journal article" date="2020" name="bioRxiv">
        <title>Sequence and annotation of 42 cannabis genomes reveals extensive copy number variation in cannabinoid synthesis and pathogen resistance genes.</title>
        <authorList>
            <person name="Mckernan K.J."/>
            <person name="Helbert Y."/>
            <person name="Kane L.T."/>
            <person name="Ebling H."/>
            <person name="Zhang L."/>
            <person name="Liu B."/>
            <person name="Eaton Z."/>
            <person name="Mclaughlin S."/>
            <person name="Kingan S."/>
            <person name="Baybayan P."/>
            <person name="Concepcion G."/>
            <person name="Jordan M."/>
            <person name="Riva A."/>
            <person name="Barbazuk W."/>
            <person name="Harkins T."/>
        </authorList>
    </citation>
    <scope>NUCLEOTIDE SEQUENCE [LARGE SCALE GENOMIC DNA]</scope>
    <source>
        <strain evidence="5">cv. Jamaican Lion 4</strain>
        <tissue evidence="4">Leaf</tissue>
    </source>
</reference>
<proteinExistence type="inferred from homology"/>
<dbReference type="Proteomes" id="UP000525078">
    <property type="component" value="Unassembled WGS sequence"/>
</dbReference>
<comment type="caution">
    <text evidence="4">The sequence shown here is derived from an EMBL/GenBank/DDBJ whole genome shotgun (WGS) entry which is preliminary data.</text>
</comment>
<dbReference type="InterPro" id="IPR023213">
    <property type="entry name" value="CAT-like_dom_sf"/>
</dbReference>
<dbReference type="EMBL" id="JAATIP010000134">
    <property type="protein sequence ID" value="KAF4368582.1"/>
    <property type="molecule type" value="Genomic_DNA"/>
</dbReference>
<comment type="similarity">
    <text evidence="1">Belongs to the plant acyltransferase family.</text>
</comment>
<organism evidence="4 5">
    <name type="scientific">Cannabis sativa</name>
    <name type="common">Hemp</name>
    <name type="synonym">Marijuana</name>
    <dbReference type="NCBI Taxonomy" id="3483"/>
    <lineage>
        <taxon>Eukaryota</taxon>
        <taxon>Viridiplantae</taxon>
        <taxon>Streptophyta</taxon>
        <taxon>Embryophyta</taxon>
        <taxon>Tracheophyta</taxon>
        <taxon>Spermatophyta</taxon>
        <taxon>Magnoliopsida</taxon>
        <taxon>eudicotyledons</taxon>
        <taxon>Gunneridae</taxon>
        <taxon>Pentapetalae</taxon>
        <taxon>rosids</taxon>
        <taxon>fabids</taxon>
        <taxon>Rosales</taxon>
        <taxon>Cannabaceae</taxon>
        <taxon>Cannabis</taxon>
    </lineage>
</organism>
<keyword evidence="2" id="KW-0808">Transferase</keyword>
<dbReference type="PANTHER" id="PTHR31642:SF11">
    <property type="entry name" value="SHIKIMATE O-HYDROXYCINNAMOYLTRANSFERASE"/>
    <property type="match status" value="1"/>
</dbReference>
<dbReference type="Pfam" id="PF02458">
    <property type="entry name" value="Transferase"/>
    <property type="match status" value="1"/>
</dbReference>
<evidence type="ECO:0000256" key="3">
    <source>
        <dbReference type="ARBA" id="ARBA00023315"/>
    </source>
</evidence>
<gene>
    <name evidence="4" type="ORF">F8388_018706</name>
</gene>
<sequence>MVMPSFFDTELLKHALAKVLVPFYPLVGRLRYDNGGRLEINCNLEGVLFMVAETESVMDDLVGCAPTVELLKLTPFIDRSAGVSSFSLLAAQFPPFPQQVLDLWARPSASNPEEPHEDSDLYCAHYFVLLWMEAS</sequence>
<dbReference type="InterPro" id="IPR050317">
    <property type="entry name" value="Plant_Fungal_Acyltransferase"/>
</dbReference>
<dbReference type="PANTHER" id="PTHR31642">
    <property type="entry name" value="TRICHOTHECENE 3-O-ACETYLTRANSFERASE"/>
    <property type="match status" value="1"/>
</dbReference>
<evidence type="ECO:0000256" key="1">
    <source>
        <dbReference type="ARBA" id="ARBA00009861"/>
    </source>
</evidence>
<evidence type="ECO:0000256" key="2">
    <source>
        <dbReference type="ARBA" id="ARBA00022679"/>
    </source>
</evidence>
<evidence type="ECO:0000313" key="5">
    <source>
        <dbReference type="Proteomes" id="UP000525078"/>
    </source>
</evidence>
<dbReference type="AlphaFoldDB" id="A0A7J6FD05"/>
<dbReference type="Gene3D" id="3.30.559.10">
    <property type="entry name" value="Chloramphenicol acetyltransferase-like domain"/>
    <property type="match status" value="1"/>
</dbReference>
<keyword evidence="3" id="KW-0012">Acyltransferase</keyword>